<evidence type="ECO:0000256" key="12">
    <source>
        <dbReference type="ARBA" id="ARBA00022840"/>
    </source>
</evidence>
<keyword evidence="8" id="KW-0808">Transferase</keyword>
<evidence type="ECO:0000256" key="15">
    <source>
        <dbReference type="ARBA" id="ARBA00049001"/>
    </source>
</evidence>
<dbReference type="STRING" id="4540.A0A3L6T7R7"/>
<reference evidence="23" key="1">
    <citation type="journal article" date="2019" name="Nat. Commun.">
        <title>The genome of broomcorn millet.</title>
        <authorList>
            <person name="Zou C."/>
            <person name="Miki D."/>
            <person name="Li D."/>
            <person name="Tang Q."/>
            <person name="Xiao L."/>
            <person name="Rajput S."/>
            <person name="Deng P."/>
            <person name="Jia W."/>
            <person name="Huang R."/>
            <person name="Zhang M."/>
            <person name="Sun Y."/>
            <person name="Hu J."/>
            <person name="Fu X."/>
            <person name="Schnable P.S."/>
            <person name="Li F."/>
            <person name="Zhang H."/>
            <person name="Feng B."/>
            <person name="Zhu X."/>
            <person name="Liu R."/>
            <person name="Schnable J.C."/>
            <person name="Zhu J.-K."/>
            <person name="Zhang H."/>
        </authorList>
    </citation>
    <scope>NUCLEOTIDE SEQUENCE [LARGE SCALE GENOMIC DNA]</scope>
</reference>
<evidence type="ECO:0000256" key="16">
    <source>
        <dbReference type="ARBA" id="ARBA00054019"/>
    </source>
</evidence>
<feature type="compositionally biased region" description="Basic and acidic residues" evidence="20">
    <location>
        <begin position="10"/>
        <end position="23"/>
    </location>
</feature>
<comment type="catalytic activity">
    <reaction evidence="15">
        <text>beta-nicotinamide D-ribonucleotide + ATP + H(+) = diphosphate + NAD(+)</text>
        <dbReference type="Rhea" id="RHEA:21360"/>
        <dbReference type="ChEBI" id="CHEBI:14649"/>
        <dbReference type="ChEBI" id="CHEBI:15378"/>
        <dbReference type="ChEBI" id="CHEBI:30616"/>
        <dbReference type="ChEBI" id="CHEBI:33019"/>
        <dbReference type="ChEBI" id="CHEBI:57540"/>
        <dbReference type="EC" id="2.7.7.1"/>
    </reaction>
</comment>
<evidence type="ECO:0000256" key="4">
    <source>
        <dbReference type="ARBA" id="ARBA00007064"/>
    </source>
</evidence>
<dbReference type="InterPro" id="IPR051182">
    <property type="entry name" value="Euk_NMN_adenylyltrnsfrase"/>
</dbReference>
<evidence type="ECO:0000256" key="5">
    <source>
        <dbReference type="ARBA" id="ARBA00012389"/>
    </source>
</evidence>
<feature type="domain" description="Cytidyltransferase-like" evidence="21">
    <location>
        <begin position="80"/>
        <end position="232"/>
    </location>
</feature>
<comment type="caution">
    <text evidence="22">The sequence shown here is derived from an EMBL/GenBank/DDBJ whole genome shotgun (WGS) entry which is preliminary data.</text>
</comment>
<comment type="function">
    <text evidence="16">Catalyzes the formation of NAD(+) from nicotinamide mononucleotide (NMN) and ATP. Can also use the deamidated form; nicotinic acid mononucleotide (NaMN) as substrate.</text>
</comment>
<dbReference type="Proteomes" id="UP000275267">
    <property type="component" value="Unassembled WGS sequence"/>
</dbReference>
<dbReference type="GO" id="GO:0046872">
    <property type="term" value="F:metal ion binding"/>
    <property type="evidence" value="ECO:0007669"/>
    <property type="project" value="UniProtKB-KW"/>
</dbReference>
<dbReference type="FunFam" id="3.40.50.620:FF:000200">
    <property type="entry name" value="Nicotinamide-nucleotide adenylyltransferase"/>
    <property type="match status" value="1"/>
</dbReference>
<evidence type="ECO:0000259" key="21">
    <source>
        <dbReference type="Pfam" id="PF01467"/>
    </source>
</evidence>
<evidence type="ECO:0000256" key="7">
    <source>
        <dbReference type="ARBA" id="ARBA00022642"/>
    </source>
</evidence>
<proteinExistence type="inferred from homology"/>
<protein>
    <recommendedName>
        <fullName evidence="17">Nicotinamide/nicotinic acid mononucleotide adenylyltransferase</fullName>
        <ecNumber evidence="6">2.7.7.1</ecNumber>
        <ecNumber evidence="5">2.7.7.18</ecNumber>
    </recommendedName>
    <alternativeName>
        <fullName evidence="18">Nicotinamide mononucleotide adenylyltransferase</fullName>
    </alternativeName>
    <alternativeName>
        <fullName evidence="19">Nicotinate-nucleotide adenylyltransferase</fullName>
    </alternativeName>
</protein>
<feature type="region of interest" description="Disordered" evidence="20">
    <location>
        <begin position="1"/>
        <end position="23"/>
    </location>
</feature>
<dbReference type="Gene3D" id="3.40.50.620">
    <property type="entry name" value="HUPs"/>
    <property type="match status" value="1"/>
</dbReference>
<evidence type="ECO:0000256" key="2">
    <source>
        <dbReference type="ARBA" id="ARBA00004658"/>
    </source>
</evidence>
<evidence type="ECO:0000256" key="9">
    <source>
        <dbReference type="ARBA" id="ARBA00022695"/>
    </source>
</evidence>
<dbReference type="GO" id="GO:0005524">
    <property type="term" value="F:ATP binding"/>
    <property type="evidence" value="ECO:0007669"/>
    <property type="project" value="UniProtKB-KW"/>
</dbReference>
<evidence type="ECO:0000256" key="10">
    <source>
        <dbReference type="ARBA" id="ARBA00022723"/>
    </source>
</evidence>
<organism evidence="22 23">
    <name type="scientific">Panicum miliaceum</name>
    <name type="common">Proso millet</name>
    <name type="synonym">Broomcorn millet</name>
    <dbReference type="NCBI Taxonomy" id="4540"/>
    <lineage>
        <taxon>Eukaryota</taxon>
        <taxon>Viridiplantae</taxon>
        <taxon>Streptophyta</taxon>
        <taxon>Embryophyta</taxon>
        <taxon>Tracheophyta</taxon>
        <taxon>Spermatophyta</taxon>
        <taxon>Magnoliopsida</taxon>
        <taxon>Liliopsida</taxon>
        <taxon>Poales</taxon>
        <taxon>Poaceae</taxon>
        <taxon>PACMAD clade</taxon>
        <taxon>Panicoideae</taxon>
        <taxon>Panicodae</taxon>
        <taxon>Paniceae</taxon>
        <taxon>Panicinae</taxon>
        <taxon>Panicum</taxon>
        <taxon>Panicum sect. Panicum</taxon>
    </lineage>
</organism>
<keyword evidence="13" id="KW-0520">NAD</keyword>
<keyword evidence="7" id="KW-0662">Pyridine nucleotide biosynthesis</keyword>
<dbReference type="EC" id="2.7.7.1" evidence="6"/>
<evidence type="ECO:0000256" key="11">
    <source>
        <dbReference type="ARBA" id="ARBA00022741"/>
    </source>
</evidence>
<dbReference type="InterPro" id="IPR004821">
    <property type="entry name" value="Cyt_trans-like"/>
</dbReference>
<dbReference type="EMBL" id="PQIB02000002">
    <property type="protein sequence ID" value="RLN32896.1"/>
    <property type="molecule type" value="Genomic_DNA"/>
</dbReference>
<dbReference type="PANTHER" id="PTHR12039">
    <property type="entry name" value="NICOTINAMIDE MONONUCLEOTIDE ADENYLYLTRANSFERASE"/>
    <property type="match status" value="1"/>
</dbReference>
<comment type="cofactor">
    <cofactor evidence="1">
        <name>a divalent metal cation</name>
        <dbReference type="ChEBI" id="CHEBI:60240"/>
    </cofactor>
</comment>
<evidence type="ECO:0000256" key="13">
    <source>
        <dbReference type="ARBA" id="ARBA00023027"/>
    </source>
</evidence>
<dbReference type="InterPro" id="IPR014729">
    <property type="entry name" value="Rossmann-like_a/b/a_fold"/>
</dbReference>
<gene>
    <name evidence="22" type="ORF">C2845_PM03G00510</name>
</gene>
<dbReference type="GO" id="GO:0004515">
    <property type="term" value="F:nicotinate-nucleotide adenylyltransferase activity"/>
    <property type="evidence" value="ECO:0007669"/>
    <property type="project" value="UniProtKB-EC"/>
</dbReference>
<dbReference type="OrthoDB" id="422187at2759"/>
<comment type="catalytic activity">
    <reaction evidence="14">
        <text>nicotinate beta-D-ribonucleotide + ATP + H(+) = deamido-NAD(+) + diphosphate</text>
        <dbReference type="Rhea" id="RHEA:22860"/>
        <dbReference type="ChEBI" id="CHEBI:15378"/>
        <dbReference type="ChEBI" id="CHEBI:30616"/>
        <dbReference type="ChEBI" id="CHEBI:33019"/>
        <dbReference type="ChEBI" id="CHEBI:57502"/>
        <dbReference type="ChEBI" id="CHEBI:58437"/>
        <dbReference type="EC" id="2.7.7.18"/>
    </reaction>
</comment>
<evidence type="ECO:0000256" key="8">
    <source>
        <dbReference type="ARBA" id="ARBA00022679"/>
    </source>
</evidence>
<sequence length="269" mass="30095">MEEVGVEVPLPRDKLSTEPSSRDGGIRGGVVLVATGSFNPPTYMHLRMFASDWDRAVKLLFSLFPVELAKDELLQRGYYVLGGYMSPVNDAYKKKDLLPAAHRIRFCELACKSSSFVMVDPWEAMQKGYQRTLTVLSRIRNSLCRDGLADQGSLKVMLLCGSDLLESFSTPGVWIPDQVRTICKDFGVICIRRKGKDVGNLIAGSDILQGCRDNIISVDEIVPNQISSSRLRDCIKRCLSIKYLTCDEVIEYIREHKLFMEAEGGDTSL</sequence>
<evidence type="ECO:0000256" key="19">
    <source>
        <dbReference type="ARBA" id="ARBA00081998"/>
    </source>
</evidence>
<evidence type="ECO:0000256" key="1">
    <source>
        <dbReference type="ARBA" id="ARBA00001968"/>
    </source>
</evidence>
<keyword evidence="12" id="KW-0067">ATP-binding</keyword>
<evidence type="ECO:0000313" key="23">
    <source>
        <dbReference type="Proteomes" id="UP000275267"/>
    </source>
</evidence>
<dbReference type="PANTHER" id="PTHR12039:SF0">
    <property type="entry name" value="NICOTINAMIDE-NUCLEOTIDE ADENYLYLTRANSFERASE"/>
    <property type="match status" value="1"/>
</dbReference>
<evidence type="ECO:0000256" key="17">
    <source>
        <dbReference type="ARBA" id="ARBA00074319"/>
    </source>
</evidence>
<evidence type="ECO:0000256" key="6">
    <source>
        <dbReference type="ARBA" id="ARBA00012390"/>
    </source>
</evidence>
<evidence type="ECO:0000256" key="20">
    <source>
        <dbReference type="SAM" id="MobiDB-lite"/>
    </source>
</evidence>
<comment type="pathway">
    <text evidence="3">Cofactor biosynthesis; NAD(+) biosynthesis; deamido-NAD(+) from nicotinate D-ribonucleotide: step 1/1.</text>
</comment>
<evidence type="ECO:0000256" key="3">
    <source>
        <dbReference type="ARBA" id="ARBA00005019"/>
    </source>
</evidence>
<keyword evidence="9 22" id="KW-0548">Nucleotidyltransferase</keyword>
<dbReference type="AlphaFoldDB" id="A0A3L6T7R7"/>
<dbReference type="EC" id="2.7.7.18" evidence="5"/>
<dbReference type="Pfam" id="PF01467">
    <property type="entry name" value="CTP_transf_like"/>
    <property type="match status" value="1"/>
</dbReference>
<comment type="similarity">
    <text evidence="4">Belongs to the eukaryotic NMN adenylyltransferase family.</text>
</comment>
<name>A0A3L6T7R7_PANMI</name>
<comment type="pathway">
    <text evidence="2">Cofactor biosynthesis; NAD(+) biosynthesis; NAD(+) from nicotinamide D-ribonucleotide: step 1/1.</text>
</comment>
<keyword evidence="23" id="KW-1185">Reference proteome</keyword>
<evidence type="ECO:0000256" key="18">
    <source>
        <dbReference type="ARBA" id="ARBA00080582"/>
    </source>
</evidence>
<evidence type="ECO:0000256" key="14">
    <source>
        <dbReference type="ARBA" id="ARBA00048721"/>
    </source>
</evidence>
<evidence type="ECO:0000313" key="22">
    <source>
        <dbReference type="EMBL" id="RLN32896.1"/>
    </source>
</evidence>
<dbReference type="GO" id="GO:0000309">
    <property type="term" value="F:nicotinamide-nucleotide adenylyltransferase activity"/>
    <property type="evidence" value="ECO:0007669"/>
    <property type="project" value="UniProtKB-EC"/>
</dbReference>
<keyword evidence="11" id="KW-0547">Nucleotide-binding</keyword>
<dbReference type="GO" id="GO:0009435">
    <property type="term" value="P:NAD+ biosynthetic process"/>
    <property type="evidence" value="ECO:0007669"/>
    <property type="project" value="TreeGrafter"/>
</dbReference>
<accession>A0A3L6T7R7</accession>
<keyword evidence="10" id="KW-0479">Metal-binding</keyword>
<dbReference type="SUPFAM" id="SSF52374">
    <property type="entry name" value="Nucleotidylyl transferase"/>
    <property type="match status" value="1"/>
</dbReference>